<evidence type="ECO:0000259" key="15">
    <source>
        <dbReference type="PROSITE" id="PS50109"/>
    </source>
</evidence>
<evidence type="ECO:0000256" key="5">
    <source>
        <dbReference type="ARBA" id="ARBA00022553"/>
    </source>
</evidence>
<feature type="transmembrane region" description="Helical" evidence="14">
    <location>
        <begin position="174"/>
        <end position="196"/>
    </location>
</feature>
<dbReference type="Gene3D" id="6.10.340.10">
    <property type="match status" value="1"/>
</dbReference>
<dbReference type="GO" id="GO:0005886">
    <property type="term" value="C:plasma membrane"/>
    <property type="evidence" value="ECO:0007669"/>
    <property type="project" value="UniProtKB-SubCell"/>
</dbReference>
<evidence type="ECO:0000256" key="1">
    <source>
        <dbReference type="ARBA" id="ARBA00000085"/>
    </source>
</evidence>
<keyword evidence="7 14" id="KW-0812">Transmembrane</keyword>
<dbReference type="Gene3D" id="1.10.287.130">
    <property type="match status" value="1"/>
</dbReference>
<name>A0A172TMT5_9BACL</name>
<keyword evidence="4" id="KW-1003">Cell membrane</keyword>
<keyword evidence="12" id="KW-0902">Two-component regulatory system</keyword>
<dbReference type="InterPro" id="IPR036097">
    <property type="entry name" value="HisK_dim/P_sf"/>
</dbReference>
<dbReference type="Proteomes" id="UP000076927">
    <property type="component" value="Chromosome"/>
</dbReference>
<keyword evidence="18" id="KW-1185">Reference proteome</keyword>
<dbReference type="SMART" id="SM00387">
    <property type="entry name" value="HATPase_c"/>
    <property type="match status" value="1"/>
</dbReference>
<keyword evidence="5" id="KW-0597">Phosphoprotein</keyword>
<dbReference type="SMART" id="SM00388">
    <property type="entry name" value="HisKA"/>
    <property type="match status" value="1"/>
</dbReference>
<dbReference type="SUPFAM" id="SSF158472">
    <property type="entry name" value="HAMP domain-like"/>
    <property type="match status" value="1"/>
</dbReference>
<dbReference type="AlphaFoldDB" id="A0A172TMT5"/>
<dbReference type="InterPro" id="IPR003594">
    <property type="entry name" value="HATPase_dom"/>
</dbReference>
<dbReference type="InterPro" id="IPR003660">
    <property type="entry name" value="HAMP_dom"/>
</dbReference>
<reference evidence="17 18" key="1">
    <citation type="submission" date="2015-01" db="EMBL/GenBank/DDBJ databases">
        <title>Paenibacillus swuensis/DY6/whole genome sequencing.</title>
        <authorList>
            <person name="Kim M.K."/>
            <person name="Srinivasan S."/>
            <person name="Lee J.-J."/>
        </authorList>
    </citation>
    <scope>NUCLEOTIDE SEQUENCE [LARGE SCALE GENOMIC DNA]</scope>
    <source>
        <strain evidence="17 18">DY6</strain>
    </source>
</reference>
<dbReference type="GO" id="GO:0005524">
    <property type="term" value="F:ATP binding"/>
    <property type="evidence" value="ECO:0007669"/>
    <property type="project" value="UniProtKB-KW"/>
</dbReference>
<evidence type="ECO:0000256" key="4">
    <source>
        <dbReference type="ARBA" id="ARBA00022475"/>
    </source>
</evidence>
<evidence type="ECO:0000256" key="6">
    <source>
        <dbReference type="ARBA" id="ARBA00022679"/>
    </source>
</evidence>
<organism evidence="17 18">
    <name type="scientific">Paenibacillus swuensis</name>
    <dbReference type="NCBI Taxonomy" id="1178515"/>
    <lineage>
        <taxon>Bacteria</taxon>
        <taxon>Bacillati</taxon>
        <taxon>Bacillota</taxon>
        <taxon>Bacilli</taxon>
        <taxon>Bacillales</taxon>
        <taxon>Paenibacillaceae</taxon>
        <taxon>Paenibacillus</taxon>
    </lineage>
</organism>
<evidence type="ECO:0000256" key="10">
    <source>
        <dbReference type="ARBA" id="ARBA00022840"/>
    </source>
</evidence>
<keyword evidence="8" id="KW-0547">Nucleotide-binding</keyword>
<keyword evidence="10" id="KW-0067">ATP-binding</keyword>
<evidence type="ECO:0000256" key="8">
    <source>
        <dbReference type="ARBA" id="ARBA00022741"/>
    </source>
</evidence>
<proteinExistence type="predicted"/>
<comment type="catalytic activity">
    <reaction evidence="1">
        <text>ATP + protein L-histidine = ADP + protein N-phospho-L-histidine.</text>
        <dbReference type="EC" id="2.7.13.3"/>
    </reaction>
</comment>
<dbReference type="InterPro" id="IPR036890">
    <property type="entry name" value="HATPase_C_sf"/>
</dbReference>
<dbReference type="EMBL" id="CP011388">
    <property type="protein sequence ID" value="ANE48137.1"/>
    <property type="molecule type" value="Genomic_DNA"/>
</dbReference>
<dbReference type="KEGG" id="pswu:SY83_19660"/>
<evidence type="ECO:0000256" key="13">
    <source>
        <dbReference type="ARBA" id="ARBA00023136"/>
    </source>
</evidence>
<dbReference type="PATRIC" id="fig|1178515.4.peg.3977"/>
<dbReference type="SUPFAM" id="SSF55874">
    <property type="entry name" value="ATPase domain of HSP90 chaperone/DNA topoisomerase II/histidine kinase"/>
    <property type="match status" value="1"/>
</dbReference>
<dbReference type="CDD" id="cd00075">
    <property type="entry name" value="HATPase"/>
    <property type="match status" value="1"/>
</dbReference>
<dbReference type="SUPFAM" id="SSF47384">
    <property type="entry name" value="Homodimeric domain of signal transducing histidine kinase"/>
    <property type="match status" value="1"/>
</dbReference>
<dbReference type="PANTHER" id="PTHR45528:SF1">
    <property type="entry name" value="SENSOR HISTIDINE KINASE CPXA"/>
    <property type="match status" value="1"/>
</dbReference>
<feature type="domain" description="Histidine kinase" evidence="15">
    <location>
        <begin position="265"/>
        <end position="486"/>
    </location>
</feature>
<dbReference type="InterPro" id="IPR050398">
    <property type="entry name" value="HssS/ArlS-like"/>
</dbReference>
<dbReference type="PANTHER" id="PTHR45528">
    <property type="entry name" value="SENSOR HISTIDINE KINASE CPXA"/>
    <property type="match status" value="1"/>
</dbReference>
<dbReference type="CDD" id="cd06225">
    <property type="entry name" value="HAMP"/>
    <property type="match status" value="1"/>
</dbReference>
<dbReference type="PROSITE" id="PS50885">
    <property type="entry name" value="HAMP"/>
    <property type="match status" value="1"/>
</dbReference>
<keyword evidence="13 14" id="KW-0472">Membrane</keyword>
<evidence type="ECO:0000256" key="14">
    <source>
        <dbReference type="SAM" id="Phobius"/>
    </source>
</evidence>
<keyword evidence="6" id="KW-0808">Transferase</keyword>
<protein>
    <recommendedName>
        <fullName evidence="3">histidine kinase</fullName>
        <ecNumber evidence="3">2.7.13.3</ecNumber>
    </recommendedName>
</protein>
<evidence type="ECO:0000259" key="16">
    <source>
        <dbReference type="PROSITE" id="PS50885"/>
    </source>
</evidence>
<dbReference type="SMART" id="SM00304">
    <property type="entry name" value="HAMP"/>
    <property type="match status" value="1"/>
</dbReference>
<evidence type="ECO:0000313" key="18">
    <source>
        <dbReference type="Proteomes" id="UP000076927"/>
    </source>
</evidence>
<evidence type="ECO:0000256" key="11">
    <source>
        <dbReference type="ARBA" id="ARBA00022989"/>
    </source>
</evidence>
<sequence length="494" mass="56756">MSIRMKLLLSYTWTLLVTLLIFFSIAFFVTAAVTGDVKGFRDFYRIHFSLNPLPPAVDNLYLEMKFAAKKDPSELGNPDVMVDYGNRLRTEKASLLVLKNDQIQFKSYALEDVPVQALLPPYDERNGTLRNTVEQDKRFYAYAKFDFAYRDGTPGRLFVFRELSPFAELSRRLLPIWISLLFIMLVLTNVLLFSFVTRSVVKPLEKLRRSAEHIKEGQLDFQIGTAPRNEIGQLYTSFEEMRLKLKASVEMRLQYEENRKELLSNISHDLKTPLTTIKGYIEGIRDGVPNTPEKMAKYVDTIYSKTNDMDRLIDELFLYSKLDLNQVPFSFQMIDIKRYVRDFAEELRFDLENRGFQLELAIDESPQPWMVRADPEQFKRVLSNIIANSVKFADKSDRRIRLELKRTPSEAIVTLRDNGLGIPAEALTQIFDRFYRAEVSRNSRSGGSGLGLAIAKRIVEGHGGRIWAESEPGEGTSVMISLQMADSKEEVGKS</sequence>
<dbReference type="CDD" id="cd00082">
    <property type="entry name" value="HisKA"/>
    <property type="match status" value="1"/>
</dbReference>
<keyword evidence="9 17" id="KW-0418">Kinase</keyword>
<dbReference type="FunFam" id="1.10.287.130:FF:000001">
    <property type="entry name" value="Two-component sensor histidine kinase"/>
    <property type="match status" value="1"/>
</dbReference>
<evidence type="ECO:0000256" key="3">
    <source>
        <dbReference type="ARBA" id="ARBA00012438"/>
    </source>
</evidence>
<dbReference type="Pfam" id="PF00512">
    <property type="entry name" value="HisKA"/>
    <property type="match status" value="1"/>
</dbReference>
<evidence type="ECO:0000256" key="12">
    <source>
        <dbReference type="ARBA" id="ARBA00023012"/>
    </source>
</evidence>
<dbReference type="EC" id="2.7.13.3" evidence="3"/>
<evidence type="ECO:0000256" key="2">
    <source>
        <dbReference type="ARBA" id="ARBA00004651"/>
    </source>
</evidence>
<dbReference type="GO" id="GO:0000155">
    <property type="term" value="F:phosphorelay sensor kinase activity"/>
    <property type="evidence" value="ECO:0007669"/>
    <property type="project" value="InterPro"/>
</dbReference>
<accession>A0A172TMT5</accession>
<dbReference type="PROSITE" id="PS50109">
    <property type="entry name" value="HIS_KIN"/>
    <property type="match status" value="1"/>
</dbReference>
<evidence type="ECO:0000313" key="17">
    <source>
        <dbReference type="EMBL" id="ANE48137.1"/>
    </source>
</evidence>
<feature type="domain" description="HAMP" evidence="16">
    <location>
        <begin position="198"/>
        <end position="250"/>
    </location>
</feature>
<dbReference type="InterPro" id="IPR003661">
    <property type="entry name" value="HisK_dim/P_dom"/>
</dbReference>
<dbReference type="OrthoDB" id="335833at2"/>
<keyword evidence="11 14" id="KW-1133">Transmembrane helix</keyword>
<dbReference type="STRING" id="1178515.SY83_19660"/>
<dbReference type="FunFam" id="3.30.565.10:FF:000006">
    <property type="entry name" value="Sensor histidine kinase WalK"/>
    <property type="match status" value="1"/>
</dbReference>
<evidence type="ECO:0000256" key="7">
    <source>
        <dbReference type="ARBA" id="ARBA00022692"/>
    </source>
</evidence>
<dbReference type="Pfam" id="PF02518">
    <property type="entry name" value="HATPase_c"/>
    <property type="match status" value="1"/>
</dbReference>
<gene>
    <name evidence="17" type="ORF">SY83_19660</name>
</gene>
<dbReference type="Pfam" id="PF00672">
    <property type="entry name" value="HAMP"/>
    <property type="match status" value="1"/>
</dbReference>
<dbReference type="InterPro" id="IPR004358">
    <property type="entry name" value="Sig_transdc_His_kin-like_C"/>
</dbReference>
<evidence type="ECO:0000256" key="9">
    <source>
        <dbReference type="ARBA" id="ARBA00022777"/>
    </source>
</evidence>
<dbReference type="Gene3D" id="3.30.565.10">
    <property type="entry name" value="Histidine kinase-like ATPase, C-terminal domain"/>
    <property type="match status" value="1"/>
</dbReference>
<comment type="subcellular location">
    <subcellularLocation>
        <location evidence="2">Cell membrane</location>
        <topology evidence="2">Multi-pass membrane protein</topology>
    </subcellularLocation>
</comment>
<dbReference type="PRINTS" id="PR00344">
    <property type="entry name" value="BCTRLSENSOR"/>
</dbReference>
<dbReference type="InterPro" id="IPR005467">
    <property type="entry name" value="His_kinase_dom"/>
</dbReference>